<proteinExistence type="predicted"/>
<dbReference type="Proteomes" id="UP001626537">
    <property type="component" value="Chromosome"/>
</dbReference>
<name>A0ABZ0I6E8_9GAMM</name>
<evidence type="ECO:0000313" key="2">
    <source>
        <dbReference type="Proteomes" id="UP001626537"/>
    </source>
</evidence>
<dbReference type="Pfam" id="PF20112">
    <property type="entry name" value="DUF6502"/>
    <property type="match status" value="1"/>
</dbReference>
<gene>
    <name evidence="1" type="ORF">R0135_07955</name>
</gene>
<organism evidence="1 2">
    <name type="scientific">Congregibacter variabilis</name>
    <dbReference type="NCBI Taxonomy" id="3081200"/>
    <lineage>
        <taxon>Bacteria</taxon>
        <taxon>Pseudomonadati</taxon>
        <taxon>Pseudomonadota</taxon>
        <taxon>Gammaproteobacteria</taxon>
        <taxon>Cellvibrionales</taxon>
        <taxon>Halieaceae</taxon>
        <taxon>Congregibacter</taxon>
    </lineage>
</organism>
<accession>A0ABZ0I6E8</accession>
<protein>
    <submittedName>
        <fullName evidence="1">DUF6502 family protein</fullName>
    </submittedName>
</protein>
<reference evidence="1 2" key="1">
    <citation type="submission" date="2023-10" db="EMBL/GenBank/DDBJ databases">
        <title>Two novel species belonging to the OM43/NOR5 clade.</title>
        <authorList>
            <person name="Park M."/>
        </authorList>
    </citation>
    <scope>NUCLEOTIDE SEQUENCE [LARGE SCALE GENOMIC DNA]</scope>
    <source>
        <strain evidence="1 2">IMCC43200</strain>
    </source>
</reference>
<dbReference type="EMBL" id="CP136864">
    <property type="protein sequence ID" value="WOJ95094.1"/>
    <property type="molecule type" value="Genomic_DNA"/>
</dbReference>
<sequence length="275" mass="30581">MNNDTQSALSSAIFRILRPLARVMLHHGMAYGTFAELARKAFVDESLQQLRSSGKRSSISSVAAMTGLTRKEASRLAELDVDTGLDSDRRYNRAVRVITGWTTDPRFASTDGEPEILPLQGDKSFELLVKEYSGDVPVAAMLSALESSGTVISDEQGVRLVERAYLPTQTPAASINILGNDVAEIITSIDHNLTHERAARVFQRKVSNGSISANALEEFKQLSNRKSQELLEEYHAWLTAHEVDIDPSDDSIERARYVSIGIYYYDDTIYEDHKP</sequence>
<evidence type="ECO:0000313" key="1">
    <source>
        <dbReference type="EMBL" id="WOJ95094.1"/>
    </source>
</evidence>
<dbReference type="RefSeq" id="WP_407349727.1">
    <property type="nucleotide sequence ID" value="NZ_CP136864.1"/>
</dbReference>
<dbReference type="InterPro" id="IPR045445">
    <property type="entry name" value="DUF6502"/>
</dbReference>
<keyword evidence="2" id="KW-1185">Reference proteome</keyword>